<evidence type="ECO:0000313" key="1">
    <source>
        <dbReference type="EMBL" id="MBK1868055.1"/>
    </source>
</evidence>
<reference evidence="1" key="1">
    <citation type="submission" date="2021-01" db="EMBL/GenBank/DDBJ databases">
        <authorList>
            <person name="Sun Q."/>
        </authorList>
    </citation>
    <scope>NUCLEOTIDE SEQUENCE</scope>
    <source>
        <strain evidence="1">YIM B02566</strain>
    </source>
</reference>
<protein>
    <submittedName>
        <fullName evidence="1">Glutathione S-transferase N-terminal domain-containing protein</fullName>
    </submittedName>
</protein>
<evidence type="ECO:0000313" key="2">
    <source>
        <dbReference type="Proteomes" id="UP000616151"/>
    </source>
</evidence>
<dbReference type="EMBL" id="JAENHL010000007">
    <property type="protein sequence ID" value="MBK1868055.1"/>
    <property type="molecule type" value="Genomic_DNA"/>
</dbReference>
<name>A0ACC5R5W9_9HYPH</name>
<dbReference type="Proteomes" id="UP000616151">
    <property type="component" value="Unassembled WGS sequence"/>
</dbReference>
<organism evidence="1 2">
    <name type="scientific">Taklimakanibacter albus</name>
    <dbReference type="NCBI Taxonomy" id="2800327"/>
    <lineage>
        <taxon>Bacteria</taxon>
        <taxon>Pseudomonadati</taxon>
        <taxon>Pseudomonadota</taxon>
        <taxon>Alphaproteobacteria</taxon>
        <taxon>Hyphomicrobiales</taxon>
        <taxon>Aestuariivirgaceae</taxon>
        <taxon>Taklimakanibacter</taxon>
    </lineage>
</organism>
<comment type="caution">
    <text evidence="1">The sequence shown here is derived from an EMBL/GenBank/DDBJ whole genome shotgun (WGS) entry which is preliminary data.</text>
</comment>
<gene>
    <name evidence="1" type="ORF">JHL16_16980</name>
</gene>
<proteinExistence type="predicted"/>
<sequence>MKLFYAPTSAYVRKVMVTAIELGLADRIEKLPSAAHPVKRDERIALANPLAKIPAAITPEGDTLFDSRVICEYLDAQAPGLNLFPAEPRTRWQALTLQALGDGLVDAALLSRYEMAMRPPERQWDDWVQGQLAKVDAAVARLDEKIEMVAGPLTIGQIAIGCALGYLDFRFAHRPWREKHLRLAAWYAAFAERPSMQATIPRDAA</sequence>
<accession>A0ACC5R5W9</accession>
<keyword evidence="2" id="KW-1185">Reference proteome</keyword>